<proteinExistence type="predicted"/>
<evidence type="ECO:0000313" key="2">
    <source>
        <dbReference type="Proteomes" id="UP000287394"/>
    </source>
</evidence>
<gene>
    <name evidence="1" type="ORF">CCAX7_13770</name>
</gene>
<keyword evidence="2" id="KW-1185">Reference proteome</keyword>
<sequence length="91" mass="9099">MTAPASKAAILAASAWIPLPGRIVKPANGTRSAKRRFRKSVVGETAAGAVMFAVGGAGIGAGVAADAIAIPWDNISKGNIKSIERSASALL</sequence>
<dbReference type="EMBL" id="AP025739">
    <property type="protein sequence ID" value="BDI29326.1"/>
    <property type="molecule type" value="Genomic_DNA"/>
</dbReference>
<evidence type="ECO:0000313" key="1">
    <source>
        <dbReference type="EMBL" id="BDI29326.1"/>
    </source>
</evidence>
<dbReference type="KEGG" id="ccot:CCAX7_13770"/>
<name>A0A9N7L102_9BACT</name>
<accession>A0A9N7L102</accession>
<reference evidence="1 2" key="1">
    <citation type="journal article" date="2019" name="Int. J. Syst. Evol. Microbiol.">
        <title>Capsulimonas corticalis gen. nov., sp. nov., an aerobic capsulated bacterium, of a novel bacterial order, Capsulimonadales ord. nov., of the class Armatimonadia of the phylum Armatimonadetes.</title>
        <authorList>
            <person name="Li J."/>
            <person name="Kudo C."/>
            <person name="Tonouchi A."/>
        </authorList>
    </citation>
    <scope>NUCLEOTIDE SEQUENCE [LARGE SCALE GENOMIC DNA]</scope>
    <source>
        <strain evidence="1 2">AX-7</strain>
    </source>
</reference>
<organism evidence="1 2">
    <name type="scientific">Capsulimonas corticalis</name>
    <dbReference type="NCBI Taxonomy" id="2219043"/>
    <lineage>
        <taxon>Bacteria</taxon>
        <taxon>Bacillati</taxon>
        <taxon>Armatimonadota</taxon>
        <taxon>Armatimonadia</taxon>
        <taxon>Capsulimonadales</taxon>
        <taxon>Capsulimonadaceae</taxon>
        <taxon>Capsulimonas</taxon>
    </lineage>
</organism>
<protein>
    <submittedName>
        <fullName evidence="1">Uncharacterized protein</fullName>
    </submittedName>
</protein>
<dbReference type="Proteomes" id="UP000287394">
    <property type="component" value="Chromosome"/>
</dbReference>
<dbReference type="AlphaFoldDB" id="A0A9N7L102"/>